<name>A0AAW0FRC0_9APHY</name>
<sequence length="776" mass="86825">MAFLTLNAPDSTYKHFLPAYNDVTKDGFAALASTEQDYWNLEAKKINEGNASEDAQALYGDMTWSEFINDVVASAQRWFGAHMVVLAYRPSIKLKSRFAQSIHETRPVKLTERKWIDSHEDGQWSWFAKDYLTWPLTLGEATPNKPLLIMFDTKGEPLLPSLTTFTTAEQHRDVLQMFLTTHYKLATCDPASAPPYIHMSGNGPLLLECQYLPDTDESTAYDVYLRKPGSLRGAQRYAFLSHLYARQERYLSGESILVFRWKSIKGPGKVVTWEPAKYSPQWMLQFAMKHGTIRAPLDLGAPPVTPNPTEPARVPDAGPSSSRSRNKRKENRRKQVTNAEVSEREDDPFQSGSEDETDDDNRVEGMVVDSEGEDFTSALDAVSSDEEEELARQSAARATNSKGKSAIRPPYYTPLSRIDAAEQPQQMPLPRSATHAQQQVRFGDENDLADNEEEDELDLLFNLLPGPTSPQVSTLSVESQPPSWTKNRLDRKMQYLRTIAPDPHFLALMDWYEQSAALVVLPASPFEWASWGSNAAHLPEDVHCRPGGAAKAVGIVNSWRKSSNKRFNELPSFELLLLTSALIYRDVKAAAFHEQDDPKFPLYFNQSVFTRKQYNGLGASFKYIAEELPIEGEQAAPDAPAILSAGLDSISQALNPKRVPKPRKRVTEKAKHLKDSQPGPSQPPVSTPHNSDTEDARGLKRVPESPTTPRKGKGRKKQKEATPTAAVRRGTRERTAPKRFDDDVDTPLAPAAHRGRGRGATYTQRGKNRPKKGGQR</sequence>
<dbReference type="Proteomes" id="UP001385951">
    <property type="component" value="Unassembled WGS sequence"/>
</dbReference>
<feature type="compositionally biased region" description="Basic residues" evidence="1">
    <location>
        <begin position="766"/>
        <end position="776"/>
    </location>
</feature>
<feature type="region of interest" description="Disordered" evidence="1">
    <location>
        <begin position="653"/>
        <end position="776"/>
    </location>
</feature>
<feature type="region of interest" description="Disordered" evidence="1">
    <location>
        <begin position="297"/>
        <end position="362"/>
    </location>
</feature>
<reference evidence="2 3" key="1">
    <citation type="submission" date="2022-09" db="EMBL/GenBank/DDBJ databases">
        <authorList>
            <person name="Palmer J.M."/>
        </authorList>
    </citation>
    <scope>NUCLEOTIDE SEQUENCE [LARGE SCALE GENOMIC DNA]</scope>
    <source>
        <strain evidence="2 3">DSM 7382</strain>
    </source>
</reference>
<evidence type="ECO:0000313" key="3">
    <source>
        <dbReference type="Proteomes" id="UP001385951"/>
    </source>
</evidence>
<feature type="compositionally biased region" description="Acidic residues" evidence="1">
    <location>
        <begin position="343"/>
        <end position="361"/>
    </location>
</feature>
<feature type="compositionally biased region" description="Basic and acidic residues" evidence="1">
    <location>
        <begin position="691"/>
        <end position="703"/>
    </location>
</feature>
<proteinExistence type="predicted"/>
<evidence type="ECO:0000256" key="1">
    <source>
        <dbReference type="SAM" id="MobiDB-lite"/>
    </source>
</evidence>
<dbReference type="AlphaFoldDB" id="A0AAW0FRC0"/>
<feature type="compositionally biased region" description="Basic and acidic residues" evidence="1">
    <location>
        <begin position="730"/>
        <end position="741"/>
    </location>
</feature>
<protein>
    <submittedName>
        <fullName evidence="2">Uncharacterized protein</fullName>
    </submittedName>
</protein>
<keyword evidence="3" id="KW-1185">Reference proteome</keyword>
<feature type="compositionally biased region" description="Basic residues" evidence="1">
    <location>
        <begin position="324"/>
        <end position="335"/>
    </location>
</feature>
<evidence type="ECO:0000313" key="2">
    <source>
        <dbReference type="EMBL" id="KAK7680058.1"/>
    </source>
</evidence>
<feature type="region of interest" description="Disordered" evidence="1">
    <location>
        <begin position="380"/>
        <end position="411"/>
    </location>
</feature>
<accession>A0AAW0FRC0</accession>
<organism evidence="2 3">
    <name type="scientific">Cerrena zonata</name>
    <dbReference type="NCBI Taxonomy" id="2478898"/>
    <lineage>
        <taxon>Eukaryota</taxon>
        <taxon>Fungi</taxon>
        <taxon>Dikarya</taxon>
        <taxon>Basidiomycota</taxon>
        <taxon>Agaricomycotina</taxon>
        <taxon>Agaricomycetes</taxon>
        <taxon>Polyporales</taxon>
        <taxon>Cerrenaceae</taxon>
        <taxon>Cerrena</taxon>
    </lineage>
</organism>
<gene>
    <name evidence="2" type="ORF">QCA50_017004</name>
</gene>
<dbReference type="EMBL" id="JASBNA010000053">
    <property type="protein sequence ID" value="KAK7680058.1"/>
    <property type="molecule type" value="Genomic_DNA"/>
</dbReference>
<feature type="compositionally biased region" description="Basic and acidic residues" evidence="1">
    <location>
        <begin position="665"/>
        <end position="675"/>
    </location>
</feature>
<comment type="caution">
    <text evidence="2">The sequence shown here is derived from an EMBL/GenBank/DDBJ whole genome shotgun (WGS) entry which is preliminary data.</text>
</comment>